<dbReference type="EMBL" id="WNKZ01000026">
    <property type="protein sequence ID" value="MTV53298.1"/>
    <property type="molecule type" value="Genomic_DNA"/>
</dbReference>
<feature type="chain" id="PRO_5026027915" description="DUF2147 domain-containing protein" evidence="1">
    <location>
        <begin position="23"/>
        <end position="143"/>
    </location>
</feature>
<dbReference type="Proteomes" id="UP000622638">
    <property type="component" value="Unassembled WGS sequence"/>
</dbReference>
<keyword evidence="1" id="KW-0732">Signal</keyword>
<comment type="caution">
    <text evidence="3">The sequence shown here is derived from an EMBL/GenBank/DDBJ whole genome shotgun (WGS) entry which is preliminary data.</text>
</comment>
<reference evidence="2" key="4">
    <citation type="submission" date="2024-05" db="EMBL/GenBank/DDBJ databases">
        <authorList>
            <person name="Sun Q."/>
            <person name="Zhou Y."/>
        </authorList>
    </citation>
    <scope>NUCLEOTIDE SEQUENCE</scope>
    <source>
        <strain evidence="2">CGMCC 1.15931</strain>
    </source>
</reference>
<sequence length="143" mass="15530">MTPRRLAGMLAVAAMVPALALAAPLRADHPIVGVWRLELPEQACAETYRIRADGTALITSAEEVAETRFEIADQPDAAGFYRTVNRIVKDNGKRDCSGQVTAPGHAIATFILFHPSGDQFLMCQRADTRACIGPLVRVKGDWI</sequence>
<dbReference type="Proteomes" id="UP000430634">
    <property type="component" value="Unassembled WGS sequence"/>
</dbReference>
<evidence type="ECO:0000313" key="3">
    <source>
        <dbReference type="EMBL" id="MTV53298.1"/>
    </source>
</evidence>
<dbReference type="EMBL" id="BMKG01000001">
    <property type="protein sequence ID" value="GGB82529.1"/>
    <property type="molecule type" value="Genomic_DNA"/>
</dbReference>
<protein>
    <recommendedName>
        <fullName evidence="6">DUF2147 domain-containing protein</fullName>
    </recommendedName>
</protein>
<evidence type="ECO:0000313" key="2">
    <source>
        <dbReference type="EMBL" id="GGB82529.1"/>
    </source>
</evidence>
<dbReference type="OrthoDB" id="8538300at2"/>
<evidence type="ECO:0000313" key="5">
    <source>
        <dbReference type="Proteomes" id="UP000622638"/>
    </source>
</evidence>
<reference evidence="5" key="2">
    <citation type="journal article" date="2019" name="Int. J. Syst. Evol. Microbiol.">
        <title>The Global Catalogue of Microorganisms (GCM) 10K type strain sequencing project: providing services to taxonomists for standard genome sequencing and annotation.</title>
        <authorList>
            <consortium name="The Broad Institute Genomics Platform"/>
            <consortium name="The Broad Institute Genome Sequencing Center for Infectious Disease"/>
            <person name="Wu L."/>
            <person name="Ma J."/>
        </authorList>
    </citation>
    <scope>NUCLEOTIDE SEQUENCE [LARGE SCALE GENOMIC DNA]</scope>
    <source>
        <strain evidence="5">CGMCC 1.15931</strain>
    </source>
</reference>
<name>A0A6I3SVM8_9BURK</name>
<evidence type="ECO:0008006" key="6">
    <source>
        <dbReference type="Google" id="ProtNLM"/>
    </source>
</evidence>
<proteinExistence type="predicted"/>
<reference evidence="3 4" key="3">
    <citation type="submission" date="2019-11" db="EMBL/GenBank/DDBJ databases">
        <title>Type strains purchased from KCTC, JCM and DSMZ.</title>
        <authorList>
            <person name="Lu H."/>
        </authorList>
    </citation>
    <scope>NUCLEOTIDE SEQUENCE [LARGE SCALE GENOMIC DNA]</scope>
    <source>
        <strain evidence="3 4">KCTC 52429</strain>
    </source>
</reference>
<evidence type="ECO:0000256" key="1">
    <source>
        <dbReference type="SAM" id="SignalP"/>
    </source>
</evidence>
<reference evidence="2" key="1">
    <citation type="journal article" date="2014" name="Int. J. Syst. Evol. Microbiol.">
        <title>Complete genome of a new Firmicutes species belonging to the dominant human colonic microbiota ('Ruminococcus bicirculans') reveals two chromosomes and a selective capacity to utilize plant glucans.</title>
        <authorList>
            <consortium name="NISC Comparative Sequencing Program"/>
            <person name="Wegmann U."/>
            <person name="Louis P."/>
            <person name="Goesmann A."/>
            <person name="Henrissat B."/>
            <person name="Duncan S.H."/>
            <person name="Flint H.J."/>
        </authorList>
    </citation>
    <scope>NUCLEOTIDE SEQUENCE</scope>
    <source>
        <strain evidence="2">CGMCC 1.15931</strain>
    </source>
</reference>
<dbReference type="AlphaFoldDB" id="A0A6I3SVM8"/>
<accession>A0A6I3SVM8</accession>
<dbReference type="RefSeq" id="WP_155470618.1">
    <property type="nucleotide sequence ID" value="NZ_BMKG01000001.1"/>
</dbReference>
<organism evidence="3 4">
    <name type="scientific">Pseudoduganella buxea</name>
    <dbReference type="NCBI Taxonomy" id="1949069"/>
    <lineage>
        <taxon>Bacteria</taxon>
        <taxon>Pseudomonadati</taxon>
        <taxon>Pseudomonadota</taxon>
        <taxon>Betaproteobacteria</taxon>
        <taxon>Burkholderiales</taxon>
        <taxon>Oxalobacteraceae</taxon>
        <taxon>Telluria group</taxon>
        <taxon>Pseudoduganella</taxon>
    </lineage>
</organism>
<feature type="signal peptide" evidence="1">
    <location>
        <begin position="1"/>
        <end position="22"/>
    </location>
</feature>
<evidence type="ECO:0000313" key="4">
    <source>
        <dbReference type="Proteomes" id="UP000430634"/>
    </source>
</evidence>
<keyword evidence="5" id="KW-1185">Reference proteome</keyword>
<gene>
    <name evidence="2" type="ORF">GCM10011572_00540</name>
    <name evidence="3" type="ORF">GM672_11200</name>
</gene>